<dbReference type="KEGG" id="mgj:MGM1_1830"/>
<dbReference type="InterPro" id="IPR005475">
    <property type="entry name" value="Transketolase-like_Pyr-bd"/>
</dbReference>
<evidence type="ECO:0000256" key="13">
    <source>
        <dbReference type="ARBA" id="ARBA00049473"/>
    </source>
</evidence>
<evidence type="ECO:0000259" key="20">
    <source>
        <dbReference type="SMART" id="SM00861"/>
    </source>
</evidence>
<evidence type="ECO:0000256" key="4">
    <source>
        <dbReference type="ARBA" id="ARBA00002931"/>
    </source>
</evidence>
<comment type="cofactor">
    <cofactor evidence="1">
        <name>Ca(2+)</name>
        <dbReference type="ChEBI" id="CHEBI:29108"/>
    </cofactor>
</comment>
<feature type="binding site" evidence="16">
    <location>
        <position position="265"/>
    </location>
    <ligand>
        <name>substrate</name>
    </ligand>
</feature>
<feature type="domain" description="Transketolase-like pyrimidine-binding" evidence="20">
    <location>
        <begin position="355"/>
        <end position="526"/>
    </location>
</feature>
<feature type="binding site" evidence="17">
    <location>
        <position position="162"/>
    </location>
    <ligand>
        <name>thiamine diphosphate</name>
        <dbReference type="ChEBI" id="CHEBI:58937"/>
    </ligand>
</feature>
<name>A0A097SSJ1_9BACT</name>
<feature type="active site" description="Proton donor" evidence="15">
    <location>
        <position position="412"/>
    </location>
</feature>
<evidence type="ECO:0000256" key="8">
    <source>
        <dbReference type="ARBA" id="ARBA00022679"/>
    </source>
</evidence>
<evidence type="ECO:0000256" key="9">
    <source>
        <dbReference type="ARBA" id="ARBA00022723"/>
    </source>
</evidence>
<dbReference type="PROSITE" id="PS00801">
    <property type="entry name" value="TRANSKETOLASE_1"/>
    <property type="match status" value="1"/>
</dbReference>
<feature type="binding site" evidence="18">
    <location>
        <position position="191"/>
    </location>
    <ligand>
        <name>Mg(2+)</name>
        <dbReference type="ChEBI" id="CHEBI:18420"/>
    </ligand>
</feature>
<feature type="binding site" evidence="17">
    <location>
        <position position="191"/>
    </location>
    <ligand>
        <name>thiamine diphosphate</name>
        <dbReference type="ChEBI" id="CHEBI:58937"/>
    </ligand>
</feature>
<dbReference type="AlphaFoldDB" id="A0A097SSJ1"/>
<evidence type="ECO:0000256" key="6">
    <source>
        <dbReference type="ARBA" id="ARBA00011738"/>
    </source>
</evidence>
<dbReference type="Pfam" id="PF00456">
    <property type="entry name" value="Transketolase_N"/>
    <property type="match status" value="1"/>
</dbReference>
<dbReference type="InterPro" id="IPR033247">
    <property type="entry name" value="Transketolase_fam"/>
</dbReference>
<dbReference type="Pfam" id="PF02779">
    <property type="entry name" value="Transket_pyr"/>
    <property type="match status" value="1"/>
</dbReference>
<keyword evidence="11 18" id="KW-0460">Magnesium</keyword>
<comment type="cofactor">
    <cofactor evidence="18">
        <name>Mg(2+)</name>
        <dbReference type="ChEBI" id="CHEBI:18420"/>
    </cofactor>
    <text evidence="18">Binds 1 Mg(2+) ion per subunit. Can also utilize other divalent metal cations, such as Ca(2+), Mn(2+) and Co(2+).</text>
</comment>
<comment type="cofactor">
    <cofactor evidence="2">
        <name>Mn(2+)</name>
        <dbReference type="ChEBI" id="CHEBI:29035"/>
    </cofactor>
</comment>
<evidence type="ECO:0000256" key="2">
    <source>
        <dbReference type="ARBA" id="ARBA00001936"/>
    </source>
</evidence>
<keyword evidence="10" id="KW-0106">Calcium</keyword>
<dbReference type="CDD" id="cd02012">
    <property type="entry name" value="TPP_TK"/>
    <property type="match status" value="1"/>
</dbReference>
<evidence type="ECO:0000256" key="5">
    <source>
        <dbReference type="ARBA" id="ARBA00007131"/>
    </source>
</evidence>
<reference evidence="21 22" key="1">
    <citation type="journal article" date="2014" name="PLoS ONE">
        <title>An emerging Mycoplasma associated with trichomoniasis, vaginal infection and disease.</title>
        <authorList>
            <consortium name="Vaginal Microbiome Consortium"/>
            <person name="Fettweis J.M."/>
            <person name="Serrano M.G."/>
            <person name="Huang B."/>
            <person name="Brooks J.P."/>
            <person name="Glascock A.L."/>
            <person name="Sheth N.U."/>
            <person name="Strauss J.F.III."/>
            <person name="Jefferson K.K."/>
            <person name="Buck G.A."/>
        </authorList>
    </citation>
    <scope>NUCLEOTIDE SEQUENCE [LARGE SCALE GENOMIC DNA]</scope>
    <source>
        <strain evidence="21 22">VCU_M1</strain>
    </source>
</reference>
<dbReference type="FunFam" id="3.40.50.970:FF:000045">
    <property type="entry name" value="Transketolase"/>
    <property type="match status" value="1"/>
</dbReference>
<dbReference type="GO" id="GO:0006098">
    <property type="term" value="P:pentose-phosphate shunt"/>
    <property type="evidence" value="ECO:0007669"/>
    <property type="project" value="TreeGrafter"/>
</dbReference>
<evidence type="ECO:0000313" key="21">
    <source>
        <dbReference type="EMBL" id="AIV03567.1"/>
    </source>
</evidence>
<dbReference type="PANTHER" id="PTHR43522">
    <property type="entry name" value="TRANSKETOLASE"/>
    <property type="match status" value="1"/>
</dbReference>
<evidence type="ECO:0000256" key="1">
    <source>
        <dbReference type="ARBA" id="ARBA00001913"/>
    </source>
</evidence>
<dbReference type="InterPro" id="IPR005474">
    <property type="entry name" value="Transketolase_N"/>
</dbReference>
<comment type="function">
    <text evidence="4">Catalyzes the transfer of a two-carbon ketol group from a ketose donor to an aldose acceptor, via a covalent intermediate with the cofactor thiamine pyrophosphate.</text>
</comment>
<dbReference type="SMART" id="SM00861">
    <property type="entry name" value="Transket_pyr"/>
    <property type="match status" value="1"/>
</dbReference>
<feature type="binding site" evidence="16">
    <location>
        <position position="474"/>
    </location>
    <ligand>
        <name>substrate</name>
    </ligand>
</feature>
<dbReference type="HOGENOM" id="CLU_009227_0_0_14"/>
<evidence type="ECO:0000256" key="12">
    <source>
        <dbReference type="ARBA" id="ARBA00023052"/>
    </source>
</evidence>
<evidence type="ECO:0000256" key="11">
    <source>
        <dbReference type="ARBA" id="ARBA00022842"/>
    </source>
</evidence>
<feature type="binding site" evidence="16">
    <location>
        <position position="32"/>
    </location>
    <ligand>
        <name>substrate</name>
    </ligand>
</feature>
<keyword evidence="22" id="KW-1185">Reference proteome</keyword>
<dbReference type="PANTHER" id="PTHR43522:SF2">
    <property type="entry name" value="TRANSKETOLASE 1-RELATED"/>
    <property type="match status" value="1"/>
</dbReference>
<feature type="binding site" evidence="16">
    <location>
        <position position="521"/>
    </location>
    <ligand>
        <name>substrate</name>
    </ligand>
</feature>
<comment type="catalytic activity">
    <reaction evidence="13">
        <text>D-sedoheptulose 7-phosphate + D-glyceraldehyde 3-phosphate = aldehydo-D-ribose 5-phosphate + D-xylulose 5-phosphate</text>
        <dbReference type="Rhea" id="RHEA:10508"/>
        <dbReference type="ChEBI" id="CHEBI:57483"/>
        <dbReference type="ChEBI" id="CHEBI:57737"/>
        <dbReference type="ChEBI" id="CHEBI:58273"/>
        <dbReference type="ChEBI" id="CHEBI:59776"/>
        <dbReference type="EC" id="2.2.1.1"/>
    </reaction>
</comment>
<dbReference type="Proteomes" id="UP000030066">
    <property type="component" value="Chromosome"/>
</dbReference>
<organism evidence="21 22">
    <name type="scientific">Candidatus Malacoplasma girerdii</name>
    <dbReference type="NCBI Taxonomy" id="1318617"/>
    <lineage>
        <taxon>Bacteria</taxon>
        <taxon>Bacillati</taxon>
        <taxon>Mycoplasmatota</taxon>
        <taxon>Mycoplasmoidales</taxon>
        <taxon>Mycoplasmoidaceae</taxon>
        <taxon>Malacoplasma</taxon>
    </lineage>
</organism>
<evidence type="ECO:0000256" key="7">
    <source>
        <dbReference type="ARBA" id="ARBA00013152"/>
    </source>
</evidence>
<evidence type="ECO:0000256" key="10">
    <source>
        <dbReference type="ARBA" id="ARBA00022837"/>
    </source>
</evidence>
<dbReference type="InterPro" id="IPR029061">
    <property type="entry name" value="THDP-binding"/>
</dbReference>
<comment type="cofactor">
    <cofactor evidence="3">
        <name>Co(2+)</name>
        <dbReference type="ChEBI" id="CHEBI:48828"/>
    </cofactor>
</comment>
<dbReference type="eggNOG" id="COG0021">
    <property type="taxonomic scope" value="Bacteria"/>
</dbReference>
<dbReference type="InterPro" id="IPR009014">
    <property type="entry name" value="Transketo_C/PFOR_II"/>
</dbReference>
<protein>
    <recommendedName>
        <fullName evidence="7 14">Transketolase</fullName>
        <ecNumber evidence="7 14">2.2.1.1</ecNumber>
    </recommendedName>
</protein>
<feature type="binding site" evidence="16">
    <location>
        <position position="358"/>
    </location>
    <ligand>
        <name>substrate</name>
    </ligand>
</feature>
<keyword evidence="8" id="KW-0808">Transferase</keyword>
<evidence type="ECO:0000256" key="17">
    <source>
        <dbReference type="PIRSR" id="PIRSR605478-3"/>
    </source>
</evidence>
<feature type="binding site" evidence="17">
    <location>
        <begin position="121"/>
        <end position="123"/>
    </location>
    <ligand>
        <name>thiamine diphosphate</name>
        <dbReference type="ChEBI" id="CHEBI:58937"/>
    </ligand>
</feature>
<evidence type="ECO:0000256" key="18">
    <source>
        <dbReference type="PIRSR" id="PIRSR605478-4"/>
    </source>
</evidence>
<feature type="site" description="Important for catalytic activity" evidence="19">
    <location>
        <position position="265"/>
    </location>
</feature>
<dbReference type="CDD" id="cd07033">
    <property type="entry name" value="TPP_PYR_DXS_TK_like"/>
    <property type="match status" value="1"/>
</dbReference>
<feature type="binding site" evidence="17">
    <location>
        <position position="72"/>
    </location>
    <ligand>
        <name>thiamine diphosphate</name>
        <dbReference type="ChEBI" id="CHEBI:58937"/>
    </ligand>
</feature>
<evidence type="ECO:0000256" key="19">
    <source>
        <dbReference type="PIRSR" id="PIRSR605478-5"/>
    </source>
</evidence>
<feature type="site" description="Important for catalytic activity" evidence="19">
    <location>
        <position position="32"/>
    </location>
</feature>
<comment type="subunit">
    <text evidence="6">Homodimer.</text>
</comment>
<keyword evidence="12 17" id="KW-0786">Thiamine pyrophosphate</keyword>
<evidence type="ECO:0000256" key="3">
    <source>
        <dbReference type="ARBA" id="ARBA00001941"/>
    </source>
</evidence>
<dbReference type="Gene3D" id="3.40.50.920">
    <property type="match status" value="1"/>
</dbReference>
<feature type="binding site" evidence="17">
    <location>
        <position position="438"/>
    </location>
    <ligand>
        <name>thiamine diphosphate</name>
        <dbReference type="ChEBI" id="CHEBI:58937"/>
    </ligand>
</feature>
<feature type="binding site" evidence="18">
    <location>
        <position position="161"/>
    </location>
    <ligand>
        <name>Mg(2+)</name>
        <dbReference type="ChEBI" id="CHEBI:18420"/>
    </ligand>
</feature>
<evidence type="ECO:0000313" key="22">
    <source>
        <dbReference type="Proteomes" id="UP000030066"/>
    </source>
</evidence>
<dbReference type="InterPro" id="IPR049557">
    <property type="entry name" value="Transketolase_CS"/>
</dbReference>
<comment type="cofactor">
    <cofactor evidence="17">
        <name>thiamine diphosphate</name>
        <dbReference type="ChEBI" id="CHEBI:58937"/>
    </cofactor>
    <text evidence="17">Binds 1 thiamine pyrophosphate per subunit. During the reaction, the substrate forms a covalent intermediate with the cofactor.</text>
</comment>
<dbReference type="GO" id="GO:0005829">
    <property type="term" value="C:cytosol"/>
    <property type="evidence" value="ECO:0007669"/>
    <property type="project" value="TreeGrafter"/>
</dbReference>
<evidence type="ECO:0000256" key="14">
    <source>
        <dbReference type="NCBIfam" id="TIGR00232"/>
    </source>
</evidence>
<dbReference type="Pfam" id="PF22613">
    <property type="entry name" value="Transketolase_C_1"/>
    <property type="match status" value="1"/>
</dbReference>
<dbReference type="STRING" id="1318617.MGM1_1830"/>
<evidence type="ECO:0000256" key="15">
    <source>
        <dbReference type="PIRSR" id="PIRSR605478-1"/>
    </source>
</evidence>
<keyword evidence="9 18" id="KW-0479">Metal-binding</keyword>
<dbReference type="GO" id="GO:0046872">
    <property type="term" value="F:metal ion binding"/>
    <property type="evidence" value="ECO:0007669"/>
    <property type="project" value="UniProtKB-KW"/>
</dbReference>
<feature type="binding site" evidence="17">
    <location>
        <position position="265"/>
    </location>
    <ligand>
        <name>thiamine diphosphate</name>
        <dbReference type="ChEBI" id="CHEBI:58937"/>
    </ligand>
</feature>
<proteinExistence type="inferred from homology"/>
<dbReference type="EC" id="2.2.1.1" evidence="7 14"/>
<dbReference type="InterPro" id="IPR055152">
    <property type="entry name" value="Transketolase-like_C_2"/>
</dbReference>
<comment type="similarity">
    <text evidence="5">Belongs to the transketolase family.</text>
</comment>
<dbReference type="Gene3D" id="3.40.50.970">
    <property type="match status" value="2"/>
</dbReference>
<dbReference type="EMBL" id="CP007711">
    <property type="protein sequence ID" value="AIV03567.1"/>
    <property type="molecule type" value="Genomic_DNA"/>
</dbReference>
<gene>
    <name evidence="21" type="primary">tkt</name>
    <name evidence="21" type="ORF">MGM1_1830</name>
</gene>
<dbReference type="NCBIfam" id="TIGR00232">
    <property type="entry name" value="tktlase_bact"/>
    <property type="match status" value="1"/>
</dbReference>
<evidence type="ECO:0000256" key="16">
    <source>
        <dbReference type="PIRSR" id="PIRSR605478-2"/>
    </source>
</evidence>
<dbReference type="SUPFAM" id="SSF52922">
    <property type="entry name" value="TK C-terminal domain-like"/>
    <property type="match status" value="1"/>
</dbReference>
<sequence>MPIRNLTNFANTTINAIRVIGAEAITNANSGHPGIVLGAAPIMYALFKYHLNIDPLNPNFFNRDRFVLSAGHGSALLYTTMHLAGFNSVSMQDITRFRQINSKTAGHPEPTLIPGVEVATGPLGQGVAMAVGMAIAERKLADTYNIYSELIDHYTYVLHGDGCFQEGIYYEAIALAGRLKLNKLIMLYDSNHIQLDGTVAETSNTKTKLFFKANNWNYIYVKDGNNYLSINKAIAKAKHSLLPTCIEVNTTIGFGSNKANQNSIHGAPLSEEEIQNLRKNLNYQYKRFEVPETVEEDFTKIIKNRAIKKGIAFNKALGVLEKNDLYKYNQLLDGTKNNFGLNLNWYKDVEFKAKDATRNTMGKVIDVAVKNLPTLMVGSADLTCSTKVGNRKMVTFNETNRNGQNIFYGVRELAMTAINNGINAHGAIRGISSTFMVFSDYAKPAIRLAAISHIPSIQVYSHDSITVGEDGPTHEPVEQINALRMIHNHYLFRPCNKAEALFALDFALKNQTSPVSIVTSRHEFNQPNMVDYNLIACGGYLIKTNEQYDLTLVATGSEVSVALEVASLLENENLKANVVSIPCLEIFRKQDEQYINQVLGSKARFSIEYGNTSIWYQFVDYPIGINTFGKSGKPNDVVNYFDLSAEQIKTKILAILKK</sequence>
<feature type="binding site" evidence="16">
    <location>
        <position position="385"/>
    </location>
    <ligand>
        <name>substrate</name>
    </ligand>
</feature>
<accession>A0A097SSJ1</accession>
<feature type="binding site" evidence="16">
    <location>
        <position position="470"/>
    </location>
    <ligand>
        <name>substrate</name>
    </ligand>
</feature>
<dbReference type="SUPFAM" id="SSF52518">
    <property type="entry name" value="Thiamin diphosphate-binding fold (THDP-binding)"/>
    <property type="match status" value="2"/>
</dbReference>
<dbReference type="GO" id="GO:0004802">
    <property type="term" value="F:transketolase activity"/>
    <property type="evidence" value="ECO:0007669"/>
    <property type="project" value="UniProtKB-UniRule"/>
</dbReference>
<feature type="binding site" evidence="18">
    <location>
        <position position="193"/>
    </location>
    <ligand>
        <name>Mg(2+)</name>
        <dbReference type="ChEBI" id="CHEBI:18420"/>
    </ligand>
</feature>
<feature type="binding site" evidence="16">
    <location>
        <position position="462"/>
    </location>
    <ligand>
        <name>substrate</name>
    </ligand>
</feature>
<dbReference type="InterPro" id="IPR005478">
    <property type="entry name" value="Transketolase_bac-like"/>
</dbReference>